<dbReference type="EMBL" id="CP031417">
    <property type="protein sequence ID" value="AXK82143.1"/>
    <property type="molecule type" value="Genomic_DNA"/>
</dbReference>
<dbReference type="Pfam" id="PF01738">
    <property type="entry name" value="DLH"/>
    <property type="match status" value="1"/>
</dbReference>
<dbReference type="KEGG" id="ptaw:DW352_17380"/>
<dbReference type="InterPro" id="IPR002925">
    <property type="entry name" value="Dienelactn_hydro"/>
</dbReference>
<dbReference type="Gene3D" id="3.40.50.1820">
    <property type="entry name" value="alpha/beta hydrolase"/>
    <property type="match status" value="1"/>
</dbReference>
<dbReference type="RefSeq" id="WP_115692522.1">
    <property type="nucleotide sequence ID" value="NZ_CP031417.1"/>
</dbReference>
<evidence type="ECO:0000259" key="1">
    <source>
        <dbReference type="Pfam" id="PF01738"/>
    </source>
</evidence>
<gene>
    <name evidence="2" type="ORF">DW352_17380</name>
</gene>
<dbReference type="GO" id="GO:0016787">
    <property type="term" value="F:hydrolase activity"/>
    <property type="evidence" value="ECO:0007669"/>
    <property type="project" value="UniProtKB-KW"/>
</dbReference>
<name>A0A345ZYZ6_9HYPH</name>
<evidence type="ECO:0000313" key="2">
    <source>
        <dbReference type="EMBL" id="AXK82143.1"/>
    </source>
</evidence>
<dbReference type="PANTHER" id="PTHR46623:SF6">
    <property type="entry name" value="ALPHA_BETA-HYDROLASES SUPERFAMILY PROTEIN"/>
    <property type="match status" value="1"/>
</dbReference>
<dbReference type="PANTHER" id="PTHR46623">
    <property type="entry name" value="CARBOXYMETHYLENEBUTENOLIDASE-RELATED"/>
    <property type="match status" value="1"/>
</dbReference>
<proteinExistence type="predicted"/>
<reference evidence="2 3" key="1">
    <citation type="submission" date="2018-07" db="EMBL/GenBank/DDBJ databases">
        <authorList>
            <person name="Quirk P.G."/>
            <person name="Krulwich T.A."/>
        </authorList>
    </citation>
    <scope>NUCLEOTIDE SEQUENCE [LARGE SCALE GENOMIC DNA]</scope>
    <source>
        <strain evidence="2 3">CC-BB4</strain>
    </source>
</reference>
<dbReference type="SUPFAM" id="SSF53474">
    <property type="entry name" value="alpha/beta-Hydrolases"/>
    <property type="match status" value="1"/>
</dbReference>
<sequence length="223" mass="24282">MGQHVKLTTTDAHTLGGYRADPAGTPKGGMIVIQEIFGVNHHIRAVCDRLAALGYVAIAPAVFDRFVRDFECGYTPDEIANARSYLGNLDWDKMVLDMTAAKEELKGTGPVGVIGFCMGGTAAFLAATRIPGIAAAVSYYGGQIGKFADEKPKCPLQMHFGEKDEGIPLTTVEEIKKKQPQAETYIYEGAPHGFGCDERASYRKEASDLAWQRTQDFLAKNMK</sequence>
<dbReference type="OrthoDB" id="9771666at2"/>
<dbReference type="Proteomes" id="UP000254889">
    <property type="component" value="Chromosome"/>
</dbReference>
<dbReference type="InterPro" id="IPR051049">
    <property type="entry name" value="Dienelactone_hydrolase-like"/>
</dbReference>
<dbReference type="AlphaFoldDB" id="A0A345ZYZ6"/>
<feature type="domain" description="Dienelactone hydrolase" evidence="1">
    <location>
        <begin position="16"/>
        <end position="220"/>
    </location>
</feature>
<keyword evidence="2" id="KW-0378">Hydrolase</keyword>
<evidence type="ECO:0000313" key="3">
    <source>
        <dbReference type="Proteomes" id="UP000254889"/>
    </source>
</evidence>
<dbReference type="InterPro" id="IPR029058">
    <property type="entry name" value="AB_hydrolase_fold"/>
</dbReference>
<keyword evidence="3" id="KW-1185">Reference proteome</keyword>
<accession>A0A345ZYZ6</accession>
<organism evidence="2 3">
    <name type="scientific">Pseudolabrys taiwanensis</name>
    <dbReference type="NCBI Taxonomy" id="331696"/>
    <lineage>
        <taxon>Bacteria</taxon>
        <taxon>Pseudomonadati</taxon>
        <taxon>Pseudomonadota</taxon>
        <taxon>Alphaproteobacteria</taxon>
        <taxon>Hyphomicrobiales</taxon>
        <taxon>Xanthobacteraceae</taxon>
        <taxon>Pseudolabrys</taxon>
    </lineage>
</organism>
<protein>
    <submittedName>
        <fullName evidence="2">Dienelactone hydrolase family protein</fullName>
    </submittedName>
</protein>